<reference evidence="1 2" key="1">
    <citation type="submission" date="2016-10" db="EMBL/GenBank/DDBJ databases">
        <authorList>
            <person name="de Groot N.N."/>
        </authorList>
    </citation>
    <scope>NUCLEOTIDE SEQUENCE [LARGE SCALE GENOMIC DNA]</scope>
    <source>
        <strain evidence="1 2">DSM 26515</strain>
    </source>
</reference>
<dbReference type="RefSeq" id="WP_175483832.1">
    <property type="nucleotide sequence ID" value="NZ_FNYC01000012.1"/>
</dbReference>
<protein>
    <submittedName>
        <fullName evidence="1">Uncharacterized protein</fullName>
    </submittedName>
</protein>
<name>A0A1H6ZUD7_9GAMM</name>
<accession>A0A1H6ZUD7</accession>
<keyword evidence="2" id="KW-1185">Reference proteome</keyword>
<dbReference type="Proteomes" id="UP000199420">
    <property type="component" value="Unassembled WGS sequence"/>
</dbReference>
<evidence type="ECO:0000313" key="1">
    <source>
        <dbReference type="EMBL" id="SEJ55794.1"/>
    </source>
</evidence>
<dbReference type="STRING" id="529704.SAMN02927913_2178"/>
<organism evidence="1 2">
    <name type="scientific">Frateuria terrea</name>
    <dbReference type="NCBI Taxonomy" id="529704"/>
    <lineage>
        <taxon>Bacteria</taxon>
        <taxon>Pseudomonadati</taxon>
        <taxon>Pseudomonadota</taxon>
        <taxon>Gammaproteobacteria</taxon>
        <taxon>Lysobacterales</taxon>
        <taxon>Rhodanobacteraceae</taxon>
        <taxon>Frateuria</taxon>
    </lineage>
</organism>
<proteinExistence type="predicted"/>
<evidence type="ECO:0000313" key="2">
    <source>
        <dbReference type="Proteomes" id="UP000199420"/>
    </source>
</evidence>
<dbReference type="AlphaFoldDB" id="A0A1H6ZUD7"/>
<dbReference type="EMBL" id="FNYC01000012">
    <property type="protein sequence ID" value="SEJ55794.1"/>
    <property type="molecule type" value="Genomic_DNA"/>
</dbReference>
<gene>
    <name evidence="1" type="ORF">SAMN04487997_0211</name>
</gene>
<sequence length="58" mass="6430">MNPMPGLYAELAKARACVDGKAFAEAPEAFKDIESIKVRVAACERKQGRGQKQYSEDR</sequence>